<proteinExistence type="inferred from homology"/>
<dbReference type="SUPFAM" id="SSF88659">
    <property type="entry name" value="Sigma3 and sigma4 domains of RNA polymerase sigma factors"/>
    <property type="match status" value="1"/>
</dbReference>
<dbReference type="Pfam" id="PF04542">
    <property type="entry name" value="Sigma70_r2"/>
    <property type="match status" value="1"/>
</dbReference>
<evidence type="ECO:0000259" key="5">
    <source>
        <dbReference type="Pfam" id="PF04542"/>
    </source>
</evidence>
<accession>A0A381UBJ5</accession>
<dbReference type="InterPro" id="IPR014284">
    <property type="entry name" value="RNA_pol_sigma-70_dom"/>
</dbReference>
<dbReference type="InterPro" id="IPR039425">
    <property type="entry name" value="RNA_pol_sigma-70-like"/>
</dbReference>
<dbReference type="GO" id="GO:0016987">
    <property type="term" value="F:sigma factor activity"/>
    <property type="evidence" value="ECO:0007669"/>
    <property type="project" value="UniProtKB-KW"/>
</dbReference>
<reference evidence="7" key="1">
    <citation type="submission" date="2018-05" db="EMBL/GenBank/DDBJ databases">
        <authorList>
            <person name="Lanie J.A."/>
            <person name="Ng W.-L."/>
            <person name="Kazmierczak K.M."/>
            <person name="Andrzejewski T.M."/>
            <person name="Davidsen T.M."/>
            <person name="Wayne K.J."/>
            <person name="Tettelin H."/>
            <person name="Glass J.I."/>
            <person name="Rusch D."/>
            <person name="Podicherti R."/>
            <person name="Tsui H.-C.T."/>
            <person name="Winkler M.E."/>
        </authorList>
    </citation>
    <scope>NUCLEOTIDE SEQUENCE</scope>
</reference>
<dbReference type="GO" id="GO:0006352">
    <property type="term" value="P:DNA-templated transcription initiation"/>
    <property type="evidence" value="ECO:0007669"/>
    <property type="project" value="InterPro"/>
</dbReference>
<evidence type="ECO:0008006" key="8">
    <source>
        <dbReference type="Google" id="ProtNLM"/>
    </source>
</evidence>
<dbReference type="AlphaFoldDB" id="A0A381UBJ5"/>
<evidence type="ECO:0000259" key="6">
    <source>
        <dbReference type="Pfam" id="PF08281"/>
    </source>
</evidence>
<evidence type="ECO:0000313" key="7">
    <source>
        <dbReference type="EMBL" id="SVA25111.1"/>
    </source>
</evidence>
<dbReference type="SUPFAM" id="SSF88946">
    <property type="entry name" value="Sigma2 domain of RNA polymerase sigma factors"/>
    <property type="match status" value="1"/>
</dbReference>
<dbReference type="NCBIfam" id="TIGR02985">
    <property type="entry name" value="Sig70_bacteroi1"/>
    <property type="match status" value="1"/>
</dbReference>
<dbReference type="InterPro" id="IPR007627">
    <property type="entry name" value="RNA_pol_sigma70_r2"/>
</dbReference>
<evidence type="ECO:0000256" key="3">
    <source>
        <dbReference type="ARBA" id="ARBA00023082"/>
    </source>
</evidence>
<dbReference type="InterPro" id="IPR036388">
    <property type="entry name" value="WH-like_DNA-bd_sf"/>
</dbReference>
<evidence type="ECO:0000256" key="1">
    <source>
        <dbReference type="ARBA" id="ARBA00010641"/>
    </source>
</evidence>
<dbReference type="Gene3D" id="1.10.10.10">
    <property type="entry name" value="Winged helix-like DNA-binding domain superfamily/Winged helix DNA-binding domain"/>
    <property type="match status" value="1"/>
</dbReference>
<comment type="similarity">
    <text evidence="1">Belongs to the sigma-70 factor family. ECF subfamily.</text>
</comment>
<dbReference type="GO" id="GO:0003677">
    <property type="term" value="F:DNA binding"/>
    <property type="evidence" value="ECO:0007669"/>
    <property type="project" value="InterPro"/>
</dbReference>
<dbReference type="InterPro" id="IPR013325">
    <property type="entry name" value="RNA_pol_sigma_r2"/>
</dbReference>
<dbReference type="Gene3D" id="1.10.1740.10">
    <property type="match status" value="1"/>
</dbReference>
<organism evidence="7">
    <name type="scientific">marine metagenome</name>
    <dbReference type="NCBI Taxonomy" id="408172"/>
    <lineage>
        <taxon>unclassified sequences</taxon>
        <taxon>metagenomes</taxon>
        <taxon>ecological metagenomes</taxon>
    </lineage>
</organism>
<dbReference type="CDD" id="cd06171">
    <property type="entry name" value="Sigma70_r4"/>
    <property type="match status" value="1"/>
</dbReference>
<dbReference type="PANTHER" id="PTHR43133:SF46">
    <property type="entry name" value="RNA POLYMERASE SIGMA-70 FACTOR ECF SUBFAMILY"/>
    <property type="match status" value="1"/>
</dbReference>
<gene>
    <name evidence="7" type="ORF">METZ01_LOCUS77965</name>
</gene>
<feature type="domain" description="RNA polymerase sigma factor 70 region 4 type 2" evidence="6">
    <location>
        <begin position="128"/>
        <end position="171"/>
    </location>
</feature>
<evidence type="ECO:0000256" key="2">
    <source>
        <dbReference type="ARBA" id="ARBA00023015"/>
    </source>
</evidence>
<keyword evidence="4" id="KW-0804">Transcription</keyword>
<dbReference type="InterPro" id="IPR014327">
    <property type="entry name" value="RNA_pol_sigma70_bacteroid"/>
</dbReference>
<dbReference type="NCBIfam" id="TIGR02937">
    <property type="entry name" value="sigma70-ECF"/>
    <property type="match status" value="1"/>
</dbReference>
<dbReference type="Pfam" id="PF08281">
    <property type="entry name" value="Sigma70_r4_2"/>
    <property type="match status" value="1"/>
</dbReference>
<feature type="domain" description="RNA polymerase sigma-70 region 2" evidence="5">
    <location>
        <begin position="23"/>
        <end position="86"/>
    </location>
</feature>
<dbReference type="EMBL" id="UINC01006041">
    <property type="protein sequence ID" value="SVA25111.1"/>
    <property type="molecule type" value="Genomic_DNA"/>
</dbReference>
<protein>
    <recommendedName>
        <fullName evidence="8">HTH luxR-type domain-containing protein</fullName>
    </recommendedName>
</protein>
<name>A0A381UBJ5_9ZZZZ</name>
<evidence type="ECO:0000256" key="4">
    <source>
        <dbReference type="ARBA" id="ARBA00023163"/>
    </source>
</evidence>
<dbReference type="PANTHER" id="PTHR43133">
    <property type="entry name" value="RNA POLYMERASE ECF-TYPE SIGMA FACTO"/>
    <property type="match status" value="1"/>
</dbReference>
<keyword evidence="2" id="KW-0805">Transcription regulation</keyword>
<sequence length="181" mass="21391">MAEQEQILLQGIKNSDKTAFHQLFSDFHDTLFRFVAYRVQDGDLAEDITQETFLRVWRKRESIQPEKSFFSLIARISTNLCYDHFRHMEVRHRHEDLLPEFGKSHFDDPEAVNQAAMLQEKIQRAVNDKLPDKCRNIFILSRIEGKSNPEIAELLDLSVRTVENQIYRALKVLKKNLKNYL</sequence>
<keyword evidence="3" id="KW-0731">Sigma factor</keyword>
<dbReference type="InterPro" id="IPR013249">
    <property type="entry name" value="RNA_pol_sigma70_r4_t2"/>
</dbReference>
<dbReference type="InterPro" id="IPR013324">
    <property type="entry name" value="RNA_pol_sigma_r3/r4-like"/>
</dbReference>